<organism evidence="7 8">
    <name type="scientific">Pararhodobacter oceanensis</name>
    <dbReference type="NCBI Taxonomy" id="2172121"/>
    <lineage>
        <taxon>Bacteria</taxon>
        <taxon>Pseudomonadati</taxon>
        <taxon>Pseudomonadota</taxon>
        <taxon>Alphaproteobacteria</taxon>
        <taxon>Rhodobacterales</taxon>
        <taxon>Paracoccaceae</taxon>
        <taxon>Pararhodobacter</taxon>
    </lineage>
</organism>
<dbReference type="EMBL" id="QDKM01000001">
    <property type="protein sequence ID" value="PVH30107.1"/>
    <property type="molecule type" value="Genomic_DNA"/>
</dbReference>
<dbReference type="OrthoDB" id="9801785at2"/>
<dbReference type="Gene3D" id="3.40.50.720">
    <property type="entry name" value="NAD(P)-binding Rossmann-like Domain"/>
    <property type="match status" value="1"/>
</dbReference>
<evidence type="ECO:0000259" key="6">
    <source>
        <dbReference type="Pfam" id="PF01370"/>
    </source>
</evidence>
<gene>
    <name evidence="7" type="ORF">DDE20_00610</name>
</gene>
<sequence length="363" mass="39157">MRSAPRSSPAWVIFRAVLCMWSRKRSAEPPITTKPETVRMTEAINPVLITGAGLIGCETARLLSARGQACVVFDHGTPKSDLSRLPGVSFQQGDITDMAALTALFEEGQFDAVIHTAAMLSNGLRADPVQGLNVNIIGTAQLLDLAARHGVRRFVQASSATVVYAGFSSFDASPIPEDCALSLVSQRPPSLYALTKVTCEHLALHWRATSGLSTVSLRFAAVLGGESDPPSSVPGHLMNRLIAAARAGGTHLLDDPLFYWDKEEEFVDLRDCARAMLCALDAPSPAQGVYFVAGPQGHTLEEFAAYVAARYGDFTLEVPTHSPVGFAGFPHPRPAQSSRIAAQRELGFTARHTLEDTLHHWWS</sequence>
<dbReference type="AlphaFoldDB" id="A0A2T8HXF3"/>
<feature type="domain" description="NAD-dependent epimerase/dehydratase" evidence="6">
    <location>
        <begin position="47"/>
        <end position="285"/>
    </location>
</feature>
<evidence type="ECO:0000313" key="8">
    <source>
        <dbReference type="Proteomes" id="UP000245911"/>
    </source>
</evidence>
<protein>
    <recommendedName>
        <fullName evidence="3">UDP-glucose 4-epimerase</fullName>
    </recommendedName>
    <alternativeName>
        <fullName evidence="5">Galactowaldenase</fullName>
    </alternativeName>
    <alternativeName>
        <fullName evidence="4">UDP-galactose 4-epimerase</fullName>
    </alternativeName>
</protein>
<reference evidence="7 8" key="1">
    <citation type="submission" date="2018-04" db="EMBL/GenBank/DDBJ databases">
        <title>Pararhodobacter oceanense sp. nov., isolated from marine intertidal sediment.</title>
        <authorList>
            <person name="Wang X.-L."/>
            <person name="Du Z.-J."/>
        </authorList>
    </citation>
    <scope>NUCLEOTIDE SEQUENCE [LARGE SCALE GENOMIC DNA]</scope>
    <source>
        <strain evidence="7 8">AM505</strain>
    </source>
</reference>
<evidence type="ECO:0000256" key="5">
    <source>
        <dbReference type="ARBA" id="ARBA00033067"/>
    </source>
</evidence>
<dbReference type="Proteomes" id="UP000245911">
    <property type="component" value="Unassembled WGS sequence"/>
</dbReference>
<evidence type="ECO:0000256" key="4">
    <source>
        <dbReference type="ARBA" id="ARBA00031367"/>
    </source>
</evidence>
<dbReference type="SUPFAM" id="SSF51735">
    <property type="entry name" value="NAD(P)-binding Rossmann-fold domains"/>
    <property type="match status" value="1"/>
</dbReference>
<dbReference type="InterPro" id="IPR036291">
    <property type="entry name" value="NAD(P)-bd_dom_sf"/>
</dbReference>
<accession>A0A2T8HXF3</accession>
<proteinExistence type="inferred from homology"/>
<evidence type="ECO:0000256" key="1">
    <source>
        <dbReference type="ARBA" id="ARBA00004947"/>
    </source>
</evidence>
<evidence type="ECO:0000256" key="2">
    <source>
        <dbReference type="ARBA" id="ARBA00007637"/>
    </source>
</evidence>
<comment type="pathway">
    <text evidence="1">Carbohydrate metabolism; galactose metabolism.</text>
</comment>
<dbReference type="Pfam" id="PF01370">
    <property type="entry name" value="Epimerase"/>
    <property type="match status" value="1"/>
</dbReference>
<name>A0A2T8HXF3_9RHOB</name>
<dbReference type="PANTHER" id="PTHR43725">
    <property type="entry name" value="UDP-GLUCOSE 4-EPIMERASE"/>
    <property type="match status" value="1"/>
</dbReference>
<comment type="similarity">
    <text evidence="2">Belongs to the NAD(P)-dependent epimerase/dehydratase family.</text>
</comment>
<comment type="caution">
    <text evidence="7">The sequence shown here is derived from an EMBL/GenBank/DDBJ whole genome shotgun (WGS) entry which is preliminary data.</text>
</comment>
<evidence type="ECO:0000313" key="7">
    <source>
        <dbReference type="EMBL" id="PVH30107.1"/>
    </source>
</evidence>
<dbReference type="InterPro" id="IPR001509">
    <property type="entry name" value="Epimerase_deHydtase"/>
</dbReference>
<keyword evidence="8" id="KW-1185">Reference proteome</keyword>
<evidence type="ECO:0000256" key="3">
    <source>
        <dbReference type="ARBA" id="ARBA00018569"/>
    </source>
</evidence>